<evidence type="ECO:0000256" key="8">
    <source>
        <dbReference type="ARBA" id="ARBA00048988"/>
    </source>
</evidence>
<evidence type="ECO:0000256" key="9">
    <source>
        <dbReference type="PROSITE-ProRule" id="PRU00560"/>
    </source>
</evidence>
<reference evidence="11 12" key="1">
    <citation type="journal article" date="2003" name="DNA Res.">
        <title>Complete genome structure of Gloeobacter violaceus PCC 7421, a cyanobacterium that lacks thylakoids.</title>
        <authorList>
            <person name="Nakamura Y."/>
            <person name="Kaneko T."/>
            <person name="Sato S."/>
            <person name="Mimuro M."/>
            <person name="Miyashita H."/>
            <person name="Tsuchiya T."/>
            <person name="Sasamoto S."/>
            <person name="Watanabe A."/>
            <person name="Kawashima K."/>
            <person name="Kishida Y."/>
            <person name="Kiyokawa C."/>
            <person name="Kohara M."/>
            <person name="Matsumoto M."/>
            <person name="Matsuno A."/>
            <person name="Nakazaki N."/>
            <person name="Shimpo S."/>
            <person name="Takeuchi C."/>
            <person name="Yamada M."/>
            <person name="Tabata S."/>
        </authorList>
    </citation>
    <scope>NUCLEOTIDE SEQUENCE [LARGE SCALE GENOMIC DNA]</scope>
    <source>
        <strain evidence="12">ATCC 29082 / PCC 7421</strain>
    </source>
</reference>
<dbReference type="EMBL" id="BA000045">
    <property type="protein sequence ID" value="BAC90678.1"/>
    <property type="molecule type" value="Genomic_DNA"/>
</dbReference>
<evidence type="ECO:0000256" key="1">
    <source>
        <dbReference type="ARBA" id="ARBA00022741"/>
    </source>
</evidence>
<dbReference type="GO" id="GO:0043138">
    <property type="term" value="F:3'-5' DNA helicase activity"/>
    <property type="evidence" value="ECO:0000318"/>
    <property type="project" value="GO_Central"/>
</dbReference>
<dbReference type="Gene3D" id="3.40.50.300">
    <property type="entry name" value="P-loop containing nucleotide triphosphate hydrolases"/>
    <property type="match status" value="2"/>
</dbReference>
<protein>
    <recommendedName>
        <fullName evidence="7">DNA 3'-5' helicase</fullName>
        <ecNumber evidence="7">5.6.2.4</ecNumber>
    </recommendedName>
</protein>
<feature type="domain" description="UvrD-like helicase ATP-binding" evidence="10">
    <location>
        <begin position="228"/>
        <end position="514"/>
    </location>
</feature>
<keyword evidence="12" id="KW-1185">Reference proteome</keyword>
<keyword evidence="5" id="KW-0413">Isomerase</keyword>
<sequence length="707" mass="79803">MPATLWETSFTETFLNELLNVPQTIQDRVKRTIKLLKRDPVSAKGNIKRLKDFKNNVYRIRLGDYRLIYSFGSGWIKLLSIRKRDESTYELGLPEFEVPGAPPDPALLEPQATDEPVLVPVYIPEEPESLPQTVTRENRVTTSLPFELTPELLKQWQIPEEDWSEVLAVRTSEQILDLPLPNNLISRLLDNLYPRPIEEIAVQPEFVLQQPEDLERFVEGDLIAFLLKLDPEQEKLRDFGSSGPILVKGGPGTGKSTLALYRVKKLLDAGHSPVLFTTYTNALVNYSAQLLEQLLGQNAATAGAEVSTIDRMAYQYFSQTYGKPHIVEDNEAVVLLEEALKTTAIPATNAFDRGVRLEVLKRLGVPYLLSEIRTIIEAWELTTPEQYLEIERRGRGTPLKANIREAIWAVYQTWSQLLAQKKLITWEQLHSRARDLVESLPQPPYQAVVVDEAQDLPPVKLRFMMSLATSPGGVYLTADASQSLYHRGFSWKQVHADLKVAGRTLLLKRNYRNTEEIAGACIAILQNSEAGDEECLYQHPSPHRGDAPTILLSDDFEGQVSAIREFLIAAAQKFRLPLHGSAVLCPSNHMGMAIAKQLDSLDLNAKFVSRREIDIRKPYIKVMTLHSAKGLEFPFVVVAGFDEGNIPYLDAYIPPDEVPTVLDEQRRLFYVGCSRAMRALMVCGSRSTPSRFLDSLVAPYWCRQELL</sequence>
<dbReference type="Pfam" id="PF00580">
    <property type="entry name" value="UvrD-helicase"/>
    <property type="match status" value="1"/>
</dbReference>
<keyword evidence="4 9" id="KW-0067">ATP-binding</keyword>
<dbReference type="EC" id="5.6.2.4" evidence="7"/>
<keyword evidence="1 9" id="KW-0547">Nucleotide-binding</keyword>
<evidence type="ECO:0000313" key="12">
    <source>
        <dbReference type="Proteomes" id="UP000000557"/>
    </source>
</evidence>
<dbReference type="OrthoDB" id="9787585at2"/>
<dbReference type="AlphaFoldDB" id="Q7NH00"/>
<dbReference type="HOGENOM" id="CLU_023846_0_0_3"/>
<organism evidence="11 12">
    <name type="scientific">Gloeobacter violaceus (strain ATCC 29082 / PCC 7421)</name>
    <dbReference type="NCBI Taxonomy" id="251221"/>
    <lineage>
        <taxon>Bacteria</taxon>
        <taxon>Bacillati</taxon>
        <taxon>Cyanobacteriota</taxon>
        <taxon>Cyanophyceae</taxon>
        <taxon>Gloeobacterales</taxon>
        <taxon>Gloeobacteraceae</taxon>
        <taxon>Gloeobacter</taxon>
    </lineage>
</organism>
<evidence type="ECO:0000259" key="10">
    <source>
        <dbReference type="PROSITE" id="PS51198"/>
    </source>
</evidence>
<dbReference type="PROSITE" id="PS51198">
    <property type="entry name" value="UVRD_HELICASE_ATP_BIND"/>
    <property type="match status" value="1"/>
</dbReference>
<dbReference type="GO" id="GO:0005524">
    <property type="term" value="F:ATP binding"/>
    <property type="evidence" value="ECO:0007669"/>
    <property type="project" value="UniProtKB-UniRule"/>
</dbReference>
<dbReference type="SUPFAM" id="SSF52540">
    <property type="entry name" value="P-loop containing nucleoside triphosphate hydrolases"/>
    <property type="match status" value="1"/>
</dbReference>
<dbReference type="PhylomeDB" id="Q7NH00"/>
<proteinExistence type="predicted"/>
<dbReference type="RefSeq" id="WP_011142731.1">
    <property type="nucleotide sequence ID" value="NC_005125.1"/>
</dbReference>
<comment type="catalytic activity">
    <reaction evidence="8">
        <text>ATP + H2O = ADP + phosphate + H(+)</text>
        <dbReference type="Rhea" id="RHEA:13065"/>
        <dbReference type="ChEBI" id="CHEBI:15377"/>
        <dbReference type="ChEBI" id="CHEBI:15378"/>
        <dbReference type="ChEBI" id="CHEBI:30616"/>
        <dbReference type="ChEBI" id="CHEBI:43474"/>
        <dbReference type="ChEBI" id="CHEBI:456216"/>
        <dbReference type="EC" id="5.6.2.4"/>
    </reaction>
</comment>
<dbReference type="PANTHER" id="PTHR11070:SF45">
    <property type="entry name" value="DNA 3'-5' HELICASE"/>
    <property type="match status" value="1"/>
</dbReference>
<comment type="catalytic activity">
    <reaction evidence="6">
        <text>Couples ATP hydrolysis with the unwinding of duplex DNA by translocating in the 3'-5' direction.</text>
        <dbReference type="EC" id="5.6.2.4"/>
    </reaction>
</comment>
<dbReference type="STRING" id="251221.gene:10760239"/>
<evidence type="ECO:0000256" key="3">
    <source>
        <dbReference type="ARBA" id="ARBA00022806"/>
    </source>
</evidence>
<dbReference type="GO" id="GO:0005829">
    <property type="term" value="C:cytosol"/>
    <property type="evidence" value="ECO:0000318"/>
    <property type="project" value="GO_Central"/>
</dbReference>
<evidence type="ECO:0000256" key="2">
    <source>
        <dbReference type="ARBA" id="ARBA00022801"/>
    </source>
</evidence>
<dbReference type="InterPro" id="IPR027417">
    <property type="entry name" value="P-loop_NTPase"/>
</dbReference>
<dbReference type="Gene3D" id="3.30.2310.20">
    <property type="entry name" value="RelE-like"/>
    <property type="match status" value="1"/>
</dbReference>
<dbReference type="SUPFAM" id="SSF143011">
    <property type="entry name" value="RelE-like"/>
    <property type="match status" value="1"/>
</dbReference>
<dbReference type="PATRIC" id="fig|251221.4.peg.2765"/>
<dbReference type="InterPro" id="IPR035093">
    <property type="entry name" value="RelE/ParE_toxin_dom_sf"/>
</dbReference>
<evidence type="ECO:0000256" key="5">
    <source>
        <dbReference type="ARBA" id="ARBA00023235"/>
    </source>
</evidence>
<name>Q7NH00_GLOVI</name>
<dbReference type="Pfam" id="PF13361">
    <property type="entry name" value="UvrD_C"/>
    <property type="match status" value="1"/>
</dbReference>
<gene>
    <name evidence="11" type="ordered locus">gll2737</name>
</gene>
<evidence type="ECO:0000313" key="11">
    <source>
        <dbReference type="EMBL" id="BAC90678.1"/>
    </source>
</evidence>
<dbReference type="InterPro" id="IPR014016">
    <property type="entry name" value="UvrD-like_ATP-bd"/>
</dbReference>
<evidence type="ECO:0000256" key="7">
    <source>
        <dbReference type="ARBA" id="ARBA00034808"/>
    </source>
</evidence>
<evidence type="ECO:0000256" key="6">
    <source>
        <dbReference type="ARBA" id="ARBA00034617"/>
    </source>
</evidence>
<keyword evidence="2 9" id="KW-0378">Hydrolase</keyword>
<dbReference type="eggNOG" id="COG2026">
    <property type="taxonomic scope" value="Bacteria"/>
</dbReference>
<dbReference type="GO" id="GO:0003677">
    <property type="term" value="F:DNA binding"/>
    <property type="evidence" value="ECO:0007669"/>
    <property type="project" value="InterPro"/>
</dbReference>
<feature type="binding site" evidence="9">
    <location>
        <begin position="249"/>
        <end position="256"/>
    </location>
    <ligand>
        <name>ATP</name>
        <dbReference type="ChEBI" id="CHEBI:30616"/>
    </ligand>
</feature>
<dbReference type="KEGG" id="gvi:gll2737"/>
<dbReference type="Proteomes" id="UP000000557">
    <property type="component" value="Chromosome"/>
</dbReference>
<dbReference type="GO" id="GO:0016887">
    <property type="term" value="F:ATP hydrolysis activity"/>
    <property type="evidence" value="ECO:0007669"/>
    <property type="project" value="RHEA"/>
</dbReference>
<dbReference type="PANTHER" id="PTHR11070">
    <property type="entry name" value="UVRD / RECB / PCRA DNA HELICASE FAMILY MEMBER"/>
    <property type="match status" value="1"/>
</dbReference>
<dbReference type="EnsemblBacteria" id="BAC90678">
    <property type="protein sequence ID" value="BAC90678"/>
    <property type="gene ID" value="BAC90678"/>
</dbReference>
<dbReference type="GO" id="GO:0000725">
    <property type="term" value="P:recombinational repair"/>
    <property type="evidence" value="ECO:0000318"/>
    <property type="project" value="GO_Central"/>
</dbReference>
<dbReference type="InParanoid" id="Q7NH00"/>
<evidence type="ECO:0000256" key="4">
    <source>
        <dbReference type="ARBA" id="ARBA00022840"/>
    </source>
</evidence>
<dbReference type="InterPro" id="IPR014017">
    <property type="entry name" value="DNA_helicase_UvrD-like_C"/>
</dbReference>
<keyword evidence="3 9" id="KW-0347">Helicase</keyword>
<reference evidence="11 12" key="2">
    <citation type="journal article" date="2003" name="DNA Res.">
        <title>Complete genome structure of Gloeobacter violaceus PCC 7421, a cyanobacterium that lacks thylakoids (supplement).</title>
        <authorList>
            <person name="Nakamura Y."/>
            <person name="Kaneko T."/>
            <person name="Sato S."/>
            <person name="Mimuro M."/>
            <person name="Miyashita H."/>
            <person name="Tsuchiya T."/>
            <person name="Sasamoto S."/>
            <person name="Watanabe A."/>
            <person name="Kawashima K."/>
            <person name="Kishida Y."/>
            <person name="Kiyokawa C."/>
            <person name="Kohara M."/>
            <person name="Matsumoto M."/>
            <person name="Matsuno A."/>
            <person name="Nakazaki N."/>
            <person name="Shimpo S."/>
            <person name="Takeuchi C."/>
            <person name="Yamada M."/>
            <person name="Tabata S."/>
        </authorList>
    </citation>
    <scope>NUCLEOTIDE SEQUENCE [LARGE SCALE GENOMIC DNA]</scope>
    <source>
        <strain evidence="12">ATCC 29082 / PCC 7421</strain>
    </source>
</reference>
<dbReference type="InterPro" id="IPR000212">
    <property type="entry name" value="DNA_helicase_UvrD/REP"/>
</dbReference>
<dbReference type="eggNOG" id="COG0210">
    <property type="taxonomic scope" value="Bacteria"/>
</dbReference>
<accession>Q7NH00</accession>